<keyword evidence="8 18" id="KW-0784">Thiamine biosynthesis</keyword>
<evidence type="ECO:0000256" key="2">
    <source>
        <dbReference type="ARBA" id="ARBA00022490"/>
    </source>
</evidence>
<dbReference type="SMART" id="SM00981">
    <property type="entry name" value="THUMP"/>
    <property type="match status" value="1"/>
</dbReference>
<comment type="pathway">
    <text evidence="18">Cofactor biosynthesis; thiamine diphosphate biosynthesis.</text>
</comment>
<reference evidence="21 22" key="1">
    <citation type="submission" date="2015-03" db="EMBL/GenBank/DDBJ databases">
        <title>Genome sequence of Mycoplasma meleagridis strain ATCC 25294.</title>
        <authorList>
            <person name="Yacoub E."/>
            <person name="Blanchard A."/>
            <person name="Sirand-Pugnet P."/>
            <person name="Mardassi B.B.A."/>
        </authorList>
    </citation>
    <scope>NUCLEOTIDE SEQUENCE [LARGE SCALE GENOMIC DNA]</scope>
    <source>
        <strain evidence="21 22">ATCC 25294</strain>
    </source>
</reference>
<dbReference type="GO" id="GO:0005829">
    <property type="term" value="C:cytosol"/>
    <property type="evidence" value="ECO:0007669"/>
    <property type="project" value="TreeGrafter"/>
</dbReference>
<dbReference type="GO" id="GO:0009228">
    <property type="term" value="P:thiamine biosynthetic process"/>
    <property type="evidence" value="ECO:0007669"/>
    <property type="project" value="UniProtKB-KW"/>
</dbReference>
<dbReference type="InterPro" id="IPR054173">
    <property type="entry name" value="ThiI_fer"/>
</dbReference>
<feature type="binding site" evidence="18">
    <location>
        <position position="275"/>
    </location>
    <ligand>
        <name>ATP</name>
        <dbReference type="ChEBI" id="CHEBI:30616"/>
    </ligand>
</feature>
<dbReference type="RefSeq" id="WP_046097176.1">
    <property type="nucleotide sequence ID" value="NZ_JZXN01000018.1"/>
</dbReference>
<dbReference type="PATRIC" id="fig|1264554.4.peg.519"/>
<evidence type="ECO:0000256" key="4">
    <source>
        <dbReference type="ARBA" id="ARBA00022679"/>
    </source>
</evidence>
<dbReference type="PANTHER" id="PTHR43209">
    <property type="entry name" value="TRNA SULFURTRANSFERASE"/>
    <property type="match status" value="1"/>
</dbReference>
<dbReference type="CDD" id="cd01712">
    <property type="entry name" value="PPase_ThiI"/>
    <property type="match status" value="1"/>
</dbReference>
<feature type="domain" description="THUMP" evidence="20">
    <location>
        <begin position="51"/>
        <end position="153"/>
    </location>
</feature>
<keyword evidence="5 18" id="KW-0547">Nucleotide-binding</keyword>
<dbReference type="GO" id="GO:0052837">
    <property type="term" value="P:thiazole biosynthetic process"/>
    <property type="evidence" value="ECO:0007669"/>
    <property type="project" value="TreeGrafter"/>
</dbReference>
<dbReference type="PROSITE" id="PS51165">
    <property type="entry name" value="THUMP"/>
    <property type="match status" value="1"/>
</dbReference>
<dbReference type="GO" id="GO:0005524">
    <property type="term" value="F:ATP binding"/>
    <property type="evidence" value="ECO:0007669"/>
    <property type="project" value="UniProtKB-UniRule"/>
</dbReference>
<dbReference type="FunFam" id="3.40.50.620:FF:000053">
    <property type="entry name" value="Probable tRNA sulfurtransferase"/>
    <property type="match status" value="1"/>
</dbReference>
<evidence type="ECO:0000256" key="1">
    <source>
        <dbReference type="ARBA" id="ARBA00004496"/>
    </source>
</evidence>
<dbReference type="AlphaFoldDB" id="A0A0F5H180"/>
<gene>
    <name evidence="18 21" type="primary">thiI</name>
    <name evidence="21" type="ORF">MMELEA_02200</name>
</gene>
<dbReference type="UniPathway" id="UPA00060"/>
<keyword evidence="3 18" id="KW-0820">tRNA-binding</keyword>
<dbReference type="CDD" id="cd11716">
    <property type="entry name" value="THUMP_ThiI"/>
    <property type="match status" value="1"/>
</dbReference>
<evidence type="ECO:0000256" key="8">
    <source>
        <dbReference type="ARBA" id="ARBA00022977"/>
    </source>
</evidence>
<keyword evidence="2 18" id="KW-0963">Cytoplasm</keyword>
<comment type="catalytic activity">
    <reaction evidence="9 18">
        <text>[ThiI sulfur-carrier protein]-S-sulfanyl-L-cysteine + a uridine in tRNA + 2 reduced [2Fe-2S]-[ferredoxin] + ATP + H(+) = [ThiI sulfur-carrier protein]-L-cysteine + a 4-thiouridine in tRNA + 2 oxidized [2Fe-2S]-[ferredoxin] + AMP + diphosphate</text>
        <dbReference type="Rhea" id="RHEA:24176"/>
        <dbReference type="Rhea" id="RHEA-COMP:10000"/>
        <dbReference type="Rhea" id="RHEA-COMP:10001"/>
        <dbReference type="Rhea" id="RHEA-COMP:13337"/>
        <dbReference type="Rhea" id="RHEA-COMP:13338"/>
        <dbReference type="Rhea" id="RHEA-COMP:13339"/>
        <dbReference type="Rhea" id="RHEA-COMP:13340"/>
        <dbReference type="ChEBI" id="CHEBI:15378"/>
        <dbReference type="ChEBI" id="CHEBI:29950"/>
        <dbReference type="ChEBI" id="CHEBI:30616"/>
        <dbReference type="ChEBI" id="CHEBI:33019"/>
        <dbReference type="ChEBI" id="CHEBI:33737"/>
        <dbReference type="ChEBI" id="CHEBI:33738"/>
        <dbReference type="ChEBI" id="CHEBI:61963"/>
        <dbReference type="ChEBI" id="CHEBI:65315"/>
        <dbReference type="ChEBI" id="CHEBI:136798"/>
        <dbReference type="ChEBI" id="CHEBI:456215"/>
        <dbReference type="EC" id="2.8.1.4"/>
    </reaction>
</comment>
<comment type="caution">
    <text evidence="21">The sequence shown here is derived from an EMBL/GenBank/DDBJ whole genome shotgun (WGS) entry which is preliminary data.</text>
</comment>
<feature type="binding site" evidence="18">
    <location>
        <position position="284"/>
    </location>
    <ligand>
        <name>ATP</name>
        <dbReference type="ChEBI" id="CHEBI:30616"/>
    </ligand>
</feature>
<evidence type="ECO:0000256" key="11">
    <source>
        <dbReference type="ARBA" id="ARBA00058382"/>
    </source>
</evidence>
<dbReference type="GO" id="GO:0000049">
    <property type="term" value="F:tRNA binding"/>
    <property type="evidence" value="ECO:0007669"/>
    <property type="project" value="UniProtKB-UniRule"/>
</dbReference>
<dbReference type="InterPro" id="IPR020536">
    <property type="entry name" value="ThiI_AANH"/>
</dbReference>
<dbReference type="Pfam" id="PF02926">
    <property type="entry name" value="THUMP"/>
    <property type="match status" value="1"/>
</dbReference>
<dbReference type="InterPro" id="IPR004114">
    <property type="entry name" value="THUMP_dom"/>
</dbReference>
<evidence type="ECO:0000256" key="9">
    <source>
        <dbReference type="ARBA" id="ARBA00050570"/>
    </source>
</evidence>
<evidence type="ECO:0000256" key="13">
    <source>
        <dbReference type="ARBA" id="ARBA00066827"/>
    </source>
</evidence>
<evidence type="ECO:0000256" key="19">
    <source>
        <dbReference type="SAM" id="Coils"/>
    </source>
</evidence>
<dbReference type="InterPro" id="IPR049962">
    <property type="entry name" value="THUMP_ThiI"/>
</dbReference>
<dbReference type="Proteomes" id="UP000033750">
    <property type="component" value="Unassembled WGS sequence"/>
</dbReference>
<dbReference type="EC" id="2.8.1.4" evidence="13 18"/>
<sequence length="379" mass="43194">MYNKILIRYGELTLKHKNRDDFTKKLAHNIKNILKVIVIKQFDRMFIPYSENNLEKLKYIFGIQSYSPVVETSKEFDNLVNIAKTLINEKIKTFKINARRADKNYFLTSNEINQKLGAILLANFPHLKVDLNSPDLTINIEIRKDFAYVFTKEIKASGGLPTGISGRVLHLMSGGIDSPVAAYKLMKRGLEIVYLSFISPPQTDQKTIDKLNSILKILNNYQGQSTLYLANYAKLMNYISLVSNQAYKINLMRRSFYRIANKLANKLNIKVLSNGENLGQVASQTLESIQTIASSSNLVIFRPLLTNDKIETIDLAKNIGTYELSIQKANETCELFAPKSPVTKPKIEEVLKLEKELNLLEQLEDELLKSLIEVIKIEL</sequence>
<accession>A0A0F5H180</accession>
<dbReference type="GO" id="GO:0004810">
    <property type="term" value="F:CCA tRNA nucleotidyltransferase activity"/>
    <property type="evidence" value="ECO:0007669"/>
    <property type="project" value="InterPro"/>
</dbReference>
<name>A0A0F5H180_9BACT</name>
<dbReference type="SUPFAM" id="SSF143437">
    <property type="entry name" value="THUMP domain-like"/>
    <property type="match status" value="1"/>
</dbReference>
<dbReference type="OrthoDB" id="9773948at2"/>
<keyword evidence="19" id="KW-0175">Coiled coil</keyword>
<dbReference type="PANTHER" id="PTHR43209:SF1">
    <property type="entry name" value="TRNA SULFURTRANSFERASE"/>
    <property type="match status" value="1"/>
</dbReference>
<evidence type="ECO:0000256" key="6">
    <source>
        <dbReference type="ARBA" id="ARBA00022840"/>
    </source>
</evidence>
<evidence type="ECO:0000256" key="5">
    <source>
        <dbReference type="ARBA" id="ARBA00022741"/>
    </source>
</evidence>
<dbReference type="NCBIfam" id="TIGR00342">
    <property type="entry name" value="tRNA uracil 4-sulfurtransferase ThiI"/>
    <property type="match status" value="1"/>
</dbReference>
<comment type="similarity">
    <text evidence="12 18">Belongs to the ThiI family.</text>
</comment>
<evidence type="ECO:0000256" key="14">
    <source>
        <dbReference type="ARBA" id="ARBA00071867"/>
    </source>
</evidence>
<dbReference type="Pfam" id="PF22025">
    <property type="entry name" value="ThiI_fer"/>
    <property type="match status" value="1"/>
</dbReference>
<dbReference type="Gene3D" id="3.30.2130.30">
    <property type="match status" value="1"/>
</dbReference>
<evidence type="ECO:0000256" key="15">
    <source>
        <dbReference type="ARBA" id="ARBA00075337"/>
    </source>
</evidence>
<dbReference type="InterPro" id="IPR014729">
    <property type="entry name" value="Rossmann-like_a/b/a_fold"/>
</dbReference>
<dbReference type="InterPro" id="IPR003720">
    <property type="entry name" value="tRNA_STrfase"/>
</dbReference>
<feature type="binding site" evidence="18">
    <location>
        <position position="253"/>
    </location>
    <ligand>
        <name>ATP</name>
        <dbReference type="ChEBI" id="CHEBI:30616"/>
    </ligand>
</feature>
<comment type="subcellular location">
    <subcellularLocation>
        <location evidence="1 18">Cytoplasm</location>
    </subcellularLocation>
</comment>
<organism evidence="21 22">
    <name type="scientific">Mycoplasmopsis meleagridis ATCC 25294</name>
    <dbReference type="NCBI Taxonomy" id="1264554"/>
    <lineage>
        <taxon>Bacteria</taxon>
        <taxon>Bacillati</taxon>
        <taxon>Mycoplasmatota</taxon>
        <taxon>Mycoplasmoidales</taxon>
        <taxon>Metamycoplasmataceae</taxon>
        <taxon>Mycoplasmopsis</taxon>
    </lineage>
</organism>
<dbReference type="STRING" id="29561.MM26B8_01040"/>
<feature type="binding site" evidence="18">
    <location>
        <begin position="196"/>
        <end position="197"/>
    </location>
    <ligand>
        <name>ATP</name>
        <dbReference type="ChEBI" id="CHEBI:30616"/>
    </ligand>
</feature>
<feature type="coiled-coil region" evidence="19">
    <location>
        <begin position="346"/>
        <end position="373"/>
    </location>
</feature>
<dbReference type="InterPro" id="IPR050102">
    <property type="entry name" value="tRNA_sulfurtransferase_ThiI"/>
</dbReference>
<evidence type="ECO:0000256" key="18">
    <source>
        <dbReference type="HAMAP-Rule" id="MF_00021"/>
    </source>
</evidence>
<keyword evidence="4 18" id="KW-0808">Transferase</keyword>
<evidence type="ECO:0000256" key="3">
    <source>
        <dbReference type="ARBA" id="ARBA00022555"/>
    </source>
</evidence>
<keyword evidence="22" id="KW-1185">Reference proteome</keyword>
<protein>
    <recommendedName>
        <fullName evidence="14 18">Probable tRNA sulfurtransferase</fullName>
        <ecNumber evidence="13 18">2.8.1.4</ecNumber>
    </recommendedName>
    <alternativeName>
        <fullName evidence="15 18">Sulfur carrier protein ThiS sulfurtransferase</fullName>
    </alternativeName>
    <alternativeName>
        <fullName evidence="16 18">Thiamine biosynthesis protein ThiI</fullName>
    </alternativeName>
    <alternativeName>
        <fullName evidence="17 18">tRNA 4-thiouridine synthase</fullName>
    </alternativeName>
</protein>
<dbReference type="GO" id="GO:0140741">
    <property type="term" value="F:tRNA-uracil-4 sulfurtransferase activity"/>
    <property type="evidence" value="ECO:0007669"/>
    <property type="project" value="UniProtKB-EC"/>
</dbReference>
<dbReference type="GO" id="GO:0002937">
    <property type="term" value="P:tRNA 4-thiouridine biosynthesis"/>
    <property type="evidence" value="ECO:0007669"/>
    <property type="project" value="TreeGrafter"/>
</dbReference>
<evidence type="ECO:0000313" key="22">
    <source>
        <dbReference type="Proteomes" id="UP000033750"/>
    </source>
</evidence>
<feature type="binding site" evidence="18">
    <location>
        <begin position="171"/>
        <end position="172"/>
    </location>
    <ligand>
        <name>ATP</name>
        <dbReference type="ChEBI" id="CHEBI:30616"/>
    </ligand>
</feature>
<dbReference type="HAMAP" id="MF_00021">
    <property type="entry name" value="ThiI"/>
    <property type="match status" value="1"/>
</dbReference>
<dbReference type="Pfam" id="PF02568">
    <property type="entry name" value="ThiI"/>
    <property type="match status" value="1"/>
</dbReference>
<dbReference type="Gene3D" id="3.40.50.620">
    <property type="entry name" value="HUPs"/>
    <property type="match status" value="1"/>
</dbReference>
<keyword evidence="7 18" id="KW-0694">RNA-binding</keyword>
<dbReference type="InterPro" id="IPR049961">
    <property type="entry name" value="ThiI_N"/>
</dbReference>
<proteinExistence type="inferred from homology"/>
<evidence type="ECO:0000256" key="7">
    <source>
        <dbReference type="ARBA" id="ARBA00022884"/>
    </source>
</evidence>
<evidence type="ECO:0000256" key="17">
    <source>
        <dbReference type="ARBA" id="ARBA00080570"/>
    </source>
</evidence>
<keyword evidence="6 18" id="KW-0067">ATP-binding</keyword>
<evidence type="ECO:0000256" key="16">
    <source>
        <dbReference type="ARBA" id="ARBA00077849"/>
    </source>
</evidence>
<comment type="function">
    <text evidence="11 18">Catalyzes the ATP-dependent transfer of a sulfur to tRNA to produce 4-thiouridine in position 8 of tRNAs, which functions as a near-UV photosensor. Also catalyzes the transfer of sulfur to the sulfur carrier protein ThiS, forming ThiS-thiocarboxylate. This is a step in the synthesis of thiazole, in the thiamine biosynthesis pathway. The sulfur is donated as persulfide by IscS.</text>
</comment>
<evidence type="ECO:0000259" key="20">
    <source>
        <dbReference type="PROSITE" id="PS51165"/>
    </source>
</evidence>
<evidence type="ECO:0000256" key="12">
    <source>
        <dbReference type="ARBA" id="ARBA00061472"/>
    </source>
</evidence>
<dbReference type="SUPFAM" id="SSF52402">
    <property type="entry name" value="Adenine nucleotide alpha hydrolases-like"/>
    <property type="match status" value="1"/>
</dbReference>
<dbReference type="GO" id="GO:0009229">
    <property type="term" value="P:thiamine diphosphate biosynthetic process"/>
    <property type="evidence" value="ECO:0007669"/>
    <property type="project" value="UniProtKB-UniRule"/>
</dbReference>
<evidence type="ECO:0000256" key="10">
    <source>
        <dbReference type="ARBA" id="ARBA00052330"/>
    </source>
</evidence>
<comment type="catalytic activity">
    <reaction evidence="10 18">
        <text>[ThiS sulfur-carrier protein]-C-terminal Gly-Gly-AMP + S-sulfanyl-L-cysteinyl-[cysteine desulfurase] + AH2 = [ThiS sulfur-carrier protein]-C-terminal-Gly-aminoethanethioate + L-cysteinyl-[cysteine desulfurase] + A + AMP + 2 H(+)</text>
        <dbReference type="Rhea" id="RHEA:43340"/>
        <dbReference type="Rhea" id="RHEA-COMP:12157"/>
        <dbReference type="Rhea" id="RHEA-COMP:12158"/>
        <dbReference type="Rhea" id="RHEA-COMP:12910"/>
        <dbReference type="Rhea" id="RHEA-COMP:19908"/>
        <dbReference type="ChEBI" id="CHEBI:13193"/>
        <dbReference type="ChEBI" id="CHEBI:15378"/>
        <dbReference type="ChEBI" id="CHEBI:17499"/>
        <dbReference type="ChEBI" id="CHEBI:29950"/>
        <dbReference type="ChEBI" id="CHEBI:61963"/>
        <dbReference type="ChEBI" id="CHEBI:90618"/>
        <dbReference type="ChEBI" id="CHEBI:232372"/>
        <dbReference type="ChEBI" id="CHEBI:456215"/>
    </reaction>
</comment>
<dbReference type="EMBL" id="JZXN01000018">
    <property type="protein sequence ID" value="KKB26612.1"/>
    <property type="molecule type" value="Genomic_DNA"/>
</dbReference>
<evidence type="ECO:0000313" key="21">
    <source>
        <dbReference type="EMBL" id="KKB26612.1"/>
    </source>
</evidence>